<feature type="transmembrane region" description="Helical" evidence="8">
    <location>
        <begin position="97"/>
        <end position="117"/>
    </location>
</feature>
<feature type="transmembrane region" description="Helical" evidence="8">
    <location>
        <begin position="472"/>
        <end position="490"/>
    </location>
</feature>
<dbReference type="GO" id="GO:0009103">
    <property type="term" value="P:lipopolysaccharide biosynthetic process"/>
    <property type="evidence" value="ECO:0007669"/>
    <property type="project" value="UniProtKB-ARBA"/>
</dbReference>
<evidence type="ECO:0000256" key="3">
    <source>
        <dbReference type="ARBA" id="ARBA00022676"/>
    </source>
</evidence>
<accession>A0A518B635</accession>
<comment type="subcellular location">
    <subcellularLocation>
        <location evidence="1">Cell membrane</location>
        <topology evidence="1">Multi-pass membrane protein</topology>
    </subcellularLocation>
</comment>
<keyword evidence="10" id="KW-1185">Reference proteome</keyword>
<dbReference type="GO" id="GO:0016763">
    <property type="term" value="F:pentosyltransferase activity"/>
    <property type="evidence" value="ECO:0007669"/>
    <property type="project" value="TreeGrafter"/>
</dbReference>
<feature type="transmembrane region" description="Helical" evidence="8">
    <location>
        <begin position="417"/>
        <end position="434"/>
    </location>
</feature>
<keyword evidence="6 8" id="KW-1133">Transmembrane helix</keyword>
<keyword evidence="4" id="KW-0808">Transferase</keyword>
<proteinExistence type="predicted"/>
<dbReference type="PANTHER" id="PTHR33908">
    <property type="entry name" value="MANNOSYLTRANSFERASE YKCB-RELATED"/>
    <property type="match status" value="1"/>
</dbReference>
<sequence length="491" mass="53239">MPCVDQGTGFTLKLLRWCCALLTLLAGGFVVAIAIRGSARPIVLNQSLASGAMLLVALAVTGLFLLGAFLPDPSWRSLMGVAAQWRSFQLERDRTRWFVPVLVVLLLCQGAILWRLVGANVQAVDDQADYLRVAREIRELGGSGYVVDLFSGRFLEDNRHPIYCVLLACHPSFTLGKYLSAFFGMLVTLVAALFAESRFGATAGVLTAALLAVNGALAASSSLVACESLLTLLVTFAWMQLCWGGMRTPHGAMGIGATFGLGYLTKASAFFPLVITFLHALVVGDRGLARRLVPASLLVVGFVVISLPLLVRNIRAYGSPLHSFNTKLLFADSFDEGRAEPDLGTINNARHYWSRHGAGGTLRRLGEGLVVEGFVLVRSLGPVPLESARAIPGSFLFAIAIVTMLVDREGGLRGRLLFWWLLFFWGFFGWYLPIATSDRFTVPLVPALLVAASWGVVRGVRVFLEERMTQRIALVGAVAYGLLFAMWTIVG</sequence>
<feature type="transmembrane region" description="Helical" evidence="8">
    <location>
        <begin position="47"/>
        <end position="70"/>
    </location>
</feature>
<name>A0A518B635_9BACT</name>
<evidence type="ECO:0000256" key="6">
    <source>
        <dbReference type="ARBA" id="ARBA00022989"/>
    </source>
</evidence>
<evidence type="ECO:0000256" key="7">
    <source>
        <dbReference type="ARBA" id="ARBA00023136"/>
    </source>
</evidence>
<dbReference type="Proteomes" id="UP000317093">
    <property type="component" value="Chromosome"/>
</dbReference>
<keyword evidence="2" id="KW-1003">Cell membrane</keyword>
<evidence type="ECO:0000313" key="10">
    <source>
        <dbReference type="Proteomes" id="UP000317093"/>
    </source>
</evidence>
<evidence type="ECO:0000256" key="1">
    <source>
        <dbReference type="ARBA" id="ARBA00004651"/>
    </source>
</evidence>
<evidence type="ECO:0008006" key="11">
    <source>
        <dbReference type="Google" id="ProtNLM"/>
    </source>
</evidence>
<protein>
    <recommendedName>
        <fullName evidence="11">Glycosyltransferase RgtA/B/C/D-like domain-containing protein</fullName>
    </recommendedName>
</protein>
<evidence type="ECO:0000256" key="5">
    <source>
        <dbReference type="ARBA" id="ARBA00022692"/>
    </source>
</evidence>
<feature type="transmembrane region" description="Helical" evidence="8">
    <location>
        <begin position="252"/>
        <end position="280"/>
    </location>
</feature>
<feature type="transmembrane region" description="Helical" evidence="8">
    <location>
        <begin position="178"/>
        <end position="195"/>
    </location>
</feature>
<keyword evidence="7 8" id="KW-0472">Membrane</keyword>
<keyword evidence="3" id="KW-0328">Glycosyltransferase</keyword>
<evidence type="ECO:0000256" key="8">
    <source>
        <dbReference type="SAM" id="Phobius"/>
    </source>
</evidence>
<gene>
    <name evidence="9" type="ORF">Pan216_33070</name>
</gene>
<feature type="transmembrane region" description="Helical" evidence="8">
    <location>
        <begin position="14"/>
        <end position="35"/>
    </location>
</feature>
<feature type="transmembrane region" description="Helical" evidence="8">
    <location>
        <begin position="440"/>
        <end position="460"/>
    </location>
</feature>
<evidence type="ECO:0000256" key="4">
    <source>
        <dbReference type="ARBA" id="ARBA00022679"/>
    </source>
</evidence>
<dbReference type="KEGG" id="knv:Pan216_33070"/>
<dbReference type="PANTHER" id="PTHR33908:SF11">
    <property type="entry name" value="MEMBRANE PROTEIN"/>
    <property type="match status" value="1"/>
</dbReference>
<dbReference type="InterPro" id="IPR050297">
    <property type="entry name" value="LipidA_mod_glycosyltrf_83"/>
</dbReference>
<dbReference type="EMBL" id="CP036279">
    <property type="protein sequence ID" value="QDU62440.1"/>
    <property type="molecule type" value="Genomic_DNA"/>
</dbReference>
<evidence type="ECO:0000256" key="2">
    <source>
        <dbReference type="ARBA" id="ARBA00022475"/>
    </source>
</evidence>
<organism evidence="9 10">
    <name type="scientific">Kolteria novifilia</name>
    <dbReference type="NCBI Taxonomy" id="2527975"/>
    <lineage>
        <taxon>Bacteria</taxon>
        <taxon>Pseudomonadati</taxon>
        <taxon>Planctomycetota</taxon>
        <taxon>Planctomycetia</taxon>
        <taxon>Kolteriales</taxon>
        <taxon>Kolteriaceae</taxon>
        <taxon>Kolteria</taxon>
    </lineage>
</organism>
<keyword evidence="5 8" id="KW-0812">Transmembrane</keyword>
<dbReference type="GO" id="GO:0005886">
    <property type="term" value="C:plasma membrane"/>
    <property type="evidence" value="ECO:0007669"/>
    <property type="project" value="UniProtKB-SubCell"/>
</dbReference>
<feature type="transmembrane region" description="Helical" evidence="8">
    <location>
        <begin position="292"/>
        <end position="311"/>
    </location>
</feature>
<dbReference type="AlphaFoldDB" id="A0A518B635"/>
<evidence type="ECO:0000313" key="9">
    <source>
        <dbReference type="EMBL" id="QDU62440.1"/>
    </source>
</evidence>
<reference evidence="9 10" key="1">
    <citation type="submission" date="2019-02" db="EMBL/GenBank/DDBJ databases">
        <title>Deep-cultivation of Planctomycetes and their phenomic and genomic characterization uncovers novel biology.</title>
        <authorList>
            <person name="Wiegand S."/>
            <person name="Jogler M."/>
            <person name="Boedeker C."/>
            <person name="Pinto D."/>
            <person name="Vollmers J."/>
            <person name="Rivas-Marin E."/>
            <person name="Kohn T."/>
            <person name="Peeters S.H."/>
            <person name="Heuer A."/>
            <person name="Rast P."/>
            <person name="Oberbeckmann S."/>
            <person name="Bunk B."/>
            <person name="Jeske O."/>
            <person name="Meyerdierks A."/>
            <person name="Storesund J.E."/>
            <person name="Kallscheuer N."/>
            <person name="Luecker S."/>
            <person name="Lage O.M."/>
            <person name="Pohl T."/>
            <person name="Merkel B.J."/>
            <person name="Hornburger P."/>
            <person name="Mueller R.-W."/>
            <person name="Bruemmer F."/>
            <person name="Labrenz M."/>
            <person name="Spormann A.M."/>
            <person name="Op den Camp H."/>
            <person name="Overmann J."/>
            <person name="Amann R."/>
            <person name="Jetten M.S.M."/>
            <person name="Mascher T."/>
            <person name="Medema M.H."/>
            <person name="Devos D.P."/>
            <person name="Kaster A.-K."/>
            <person name="Ovreas L."/>
            <person name="Rohde M."/>
            <person name="Galperin M.Y."/>
            <person name="Jogler C."/>
        </authorList>
    </citation>
    <scope>NUCLEOTIDE SEQUENCE [LARGE SCALE GENOMIC DNA]</scope>
    <source>
        <strain evidence="9 10">Pan216</strain>
    </source>
</reference>